<keyword evidence="4 8" id="KW-0031">Aminopeptidase</keyword>
<feature type="binding site" evidence="8">
    <location>
        <position position="331"/>
    </location>
    <ligand>
        <name>Mn(2+)</name>
        <dbReference type="ChEBI" id="CHEBI:29035"/>
        <label>2</label>
    </ligand>
</feature>
<dbReference type="EC" id="3.4.11.1" evidence="8"/>
<comment type="cofactor">
    <cofactor evidence="8">
        <name>Mn(2+)</name>
        <dbReference type="ChEBI" id="CHEBI:29035"/>
    </cofactor>
    <text evidence="8">Binds 2 manganese ions per subunit.</text>
</comment>
<protein>
    <recommendedName>
        <fullName evidence="8">Probable cytosol aminopeptidase</fullName>
        <ecNumber evidence="8">3.4.11.1</ecNumber>
    </recommendedName>
    <alternativeName>
        <fullName evidence="8">Leucine aminopeptidase</fullName>
        <shortName evidence="8">LAP</shortName>
        <ecNumber evidence="8">3.4.11.10</ecNumber>
    </alternativeName>
    <alternativeName>
        <fullName evidence="8">Leucyl aminopeptidase</fullName>
    </alternativeName>
</protein>
<dbReference type="PANTHER" id="PTHR11963:SF23">
    <property type="entry name" value="CYTOSOL AMINOPEPTIDASE"/>
    <property type="match status" value="1"/>
</dbReference>
<dbReference type="Gene3D" id="3.40.220.10">
    <property type="entry name" value="Leucine Aminopeptidase, subunit E, domain 1"/>
    <property type="match status" value="1"/>
</dbReference>
<reference evidence="10 11" key="1">
    <citation type="journal article" date="2017" name="ISME J.">
        <title>Energy and carbon metabolisms in a deep terrestrial subsurface fluid microbial community.</title>
        <authorList>
            <person name="Momper L."/>
            <person name="Jungbluth S.P."/>
            <person name="Lee M.D."/>
            <person name="Amend J.P."/>
        </authorList>
    </citation>
    <scope>NUCLEOTIDE SEQUENCE [LARGE SCALE GENOMIC DNA]</scope>
    <source>
        <strain evidence="10">SURF_26</strain>
    </source>
</reference>
<name>A0A3A4RJB6_9BACT</name>
<dbReference type="PRINTS" id="PR00481">
    <property type="entry name" value="LAMNOPPTDASE"/>
</dbReference>
<dbReference type="InterPro" id="IPR043472">
    <property type="entry name" value="Macro_dom-like"/>
</dbReference>
<dbReference type="GO" id="GO:0005737">
    <property type="term" value="C:cytoplasm"/>
    <property type="evidence" value="ECO:0007669"/>
    <property type="project" value="UniProtKB-SubCell"/>
</dbReference>
<feature type="active site" evidence="8">
    <location>
        <position position="412"/>
    </location>
</feature>
<gene>
    <name evidence="8" type="primary">pepA</name>
    <name evidence="10" type="ORF">C4541_00990</name>
</gene>
<comment type="caution">
    <text evidence="10">The sequence shown here is derived from an EMBL/GenBank/DDBJ whole genome shotgun (WGS) entry which is preliminary data.</text>
</comment>
<feature type="active site" evidence="8">
    <location>
        <position position="338"/>
    </location>
</feature>
<dbReference type="EC" id="3.4.11.10" evidence="8"/>
<evidence type="ECO:0000256" key="5">
    <source>
        <dbReference type="ARBA" id="ARBA00022670"/>
    </source>
</evidence>
<dbReference type="InterPro" id="IPR023042">
    <property type="entry name" value="Peptidase_M17_leu_NH2_pept"/>
</dbReference>
<evidence type="ECO:0000256" key="6">
    <source>
        <dbReference type="ARBA" id="ARBA00022801"/>
    </source>
</evidence>
<dbReference type="InterPro" id="IPR008283">
    <property type="entry name" value="Peptidase_M17_N"/>
</dbReference>
<dbReference type="Pfam" id="PF02789">
    <property type="entry name" value="Peptidase_M17_N"/>
    <property type="match status" value="1"/>
</dbReference>
<keyword evidence="8" id="KW-0963">Cytoplasm</keyword>
<dbReference type="Pfam" id="PF00883">
    <property type="entry name" value="Peptidase_M17"/>
    <property type="match status" value="1"/>
</dbReference>
<organism evidence="10 11">
    <name type="scientific">Candidatus Auribacter fodinae</name>
    <dbReference type="NCBI Taxonomy" id="2093366"/>
    <lineage>
        <taxon>Bacteria</taxon>
        <taxon>Pseudomonadati</taxon>
        <taxon>Candidatus Auribacterota</taxon>
        <taxon>Candidatus Auribacteria</taxon>
        <taxon>Candidatus Auribacterales</taxon>
        <taxon>Candidatus Auribacteraceae</taxon>
        <taxon>Candidatus Auribacter</taxon>
    </lineage>
</organism>
<dbReference type="CDD" id="cd00433">
    <property type="entry name" value="Peptidase_M17"/>
    <property type="match status" value="1"/>
</dbReference>
<dbReference type="SUPFAM" id="SSF52949">
    <property type="entry name" value="Macro domain-like"/>
    <property type="match status" value="1"/>
</dbReference>
<accession>A0A3A4RJB6</accession>
<dbReference type="HAMAP" id="MF_00181">
    <property type="entry name" value="Cytosol_peptidase_M17"/>
    <property type="match status" value="1"/>
</dbReference>
<feature type="binding site" evidence="8">
    <location>
        <position position="410"/>
    </location>
    <ligand>
        <name>Mn(2+)</name>
        <dbReference type="ChEBI" id="CHEBI:29035"/>
        <label>1</label>
    </ligand>
</feature>
<evidence type="ECO:0000256" key="2">
    <source>
        <dbReference type="ARBA" id="ARBA00000967"/>
    </source>
</evidence>
<feature type="domain" description="Cytosol aminopeptidase" evidence="9">
    <location>
        <begin position="406"/>
        <end position="413"/>
    </location>
</feature>
<evidence type="ECO:0000256" key="8">
    <source>
        <dbReference type="HAMAP-Rule" id="MF_00181"/>
    </source>
</evidence>
<keyword evidence="8" id="KW-0479">Metal-binding</keyword>
<dbReference type="NCBIfam" id="NF002074">
    <property type="entry name" value="PRK00913.1-4"/>
    <property type="match status" value="1"/>
</dbReference>
<feature type="binding site" evidence="8">
    <location>
        <position position="331"/>
    </location>
    <ligand>
        <name>Mn(2+)</name>
        <dbReference type="ChEBI" id="CHEBI:29035"/>
        <label>1</label>
    </ligand>
</feature>
<dbReference type="EMBL" id="QZJZ01000007">
    <property type="protein sequence ID" value="RJP61907.1"/>
    <property type="molecule type" value="Genomic_DNA"/>
</dbReference>
<evidence type="ECO:0000256" key="7">
    <source>
        <dbReference type="ARBA" id="ARBA00023211"/>
    </source>
</evidence>
<evidence type="ECO:0000256" key="3">
    <source>
        <dbReference type="ARBA" id="ARBA00009528"/>
    </source>
</evidence>
<feature type="binding site" evidence="8">
    <location>
        <position position="349"/>
    </location>
    <ligand>
        <name>Mn(2+)</name>
        <dbReference type="ChEBI" id="CHEBI:29035"/>
        <label>2</label>
    </ligand>
</feature>
<sequence length="560" mass="61203">MRRSACIMRRLHPSPSSLSYGKVNLNIFSVLKIRLLHCKINWKIQNRYIYITSVQVIEGVLVMRMENTLTLNKCPKDAIVIPLFENHLEDVSIVKKYDKALHTALSKLLKPGDFKAGFGSVISTYADSGAFKRIVIAGCGKLREFDTEKLRRLIAQVDGIFQSYNIRGYTVFMPTLLPFTSSDYLSGKAVAEAVVLSRFNFITFKSKKDKKIKGLNVVFWNAPKGDFQKGIKDGRVIADNVNTIRELISMPSNVLTPVKIAETAQDIAAKTDGITCEVFDEEKIKSLNFNGIIAVGKGSVNPPRFVVMEYDGSNGSQKKPIIIVGKGVSFDTGGISLKPWSGMEKMKYDMAGSGVVLGVMKTAAELKLPLKLVGLIPTVENMPGSNAYKPGDVITMASGLTVEVISTDAEGRLILADALHYACDAYKPEAVIDLATLTGACAVALGSKACAIMGNNRGLIRRFQQNADNAGEKVWELPMWPEYDELIKSDIADIKNSGGPGAGTIVGGVFLKQFIKNAPWLHLDIASTSWKDSSEKGYLGKGATGFGIRLLCEILRNWNA</sequence>
<dbReference type="GO" id="GO:0070006">
    <property type="term" value="F:metalloaminopeptidase activity"/>
    <property type="evidence" value="ECO:0007669"/>
    <property type="project" value="InterPro"/>
</dbReference>
<comment type="similarity">
    <text evidence="3 8">Belongs to the peptidase M17 family.</text>
</comment>
<dbReference type="NCBIfam" id="NF002073">
    <property type="entry name" value="PRK00913.1-2"/>
    <property type="match status" value="1"/>
</dbReference>
<comment type="catalytic activity">
    <reaction evidence="1 8">
        <text>Release of an N-terminal amino acid, Xaa-|-Yaa-, in which Xaa is preferably Leu, but may be other amino acids including Pro although not Arg or Lys, and Yaa may be Pro. Amino acid amides and methyl esters are also readily hydrolyzed, but rates on arylamides are exceedingly low.</text>
        <dbReference type="EC" id="3.4.11.1"/>
    </reaction>
</comment>
<evidence type="ECO:0000313" key="10">
    <source>
        <dbReference type="EMBL" id="RJP61907.1"/>
    </source>
</evidence>
<dbReference type="GO" id="GO:0006508">
    <property type="term" value="P:proteolysis"/>
    <property type="evidence" value="ECO:0007669"/>
    <property type="project" value="UniProtKB-KW"/>
</dbReference>
<feature type="binding site" evidence="8">
    <location>
        <position position="410"/>
    </location>
    <ligand>
        <name>Mn(2+)</name>
        <dbReference type="ChEBI" id="CHEBI:29035"/>
        <label>2</label>
    </ligand>
</feature>
<comment type="function">
    <text evidence="8">Presumably involved in the processing and regular turnover of intracellular proteins. Catalyzes the removal of unsubstituted N-terminal amino acids from various peptides.</text>
</comment>
<dbReference type="InterPro" id="IPR000819">
    <property type="entry name" value="Peptidase_M17_C"/>
</dbReference>
<feature type="binding site" evidence="8">
    <location>
        <position position="408"/>
    </location>
    <ligand>
        <name>Mn(2+)</name>
        <dbReference type="ChEBI" id="CHEBI:29035"/>
        <label>1</label>
    </ligand>
</feature>
<keyword evidence="5 8" id="KW-0645">Protease</keyword>
<evidence type="ECO:0000256" key="4">
    <source>
        <dbReference type="ARBA" id="ARBA00022438"/>
    </source>
</evidence>
<dbReference type="GO" id="GO:0030145">
    <property type="term" value="F:manganese ion binding"/>
    <property type="evidence" value="ECO:0007669"/>
    <property type="project" value="UniProtKB-UniRule"/>
</dbReference>
<dbReference type="AlphaFoldDB" id="A0A3A4RJB6"/>
<keyword evidence="6 8" id="KW-0378">Hydrolase</keyword>
<dbReference type="Proteomes" id="UP000266426">
    <property type="component" value="Unassembled WGS sequence"/>
</dbReference>
<dbReference type="SUPFAM" id="SSF53187">
    <property type="entry name" value="Zn-dependent exopeptidases"/>
    <property type="match status" value="1"/>
</dbReference>
<dbReference type="PANTHER" id="PTHR11963">
    <property type="entry name" value="LEUCINE AMINOPEPTIDASE-RELATED"/>
    <property type="match status" value="1"/>
</dbReference>
<comment type="subcellular location">
    <subcellularLocation>
        <location evidence="8">Cytoplasm</location>
    </subcellularLocation>
</comment>
<evidence type="ECO:0000313" key="11">
    <source>
        <dbReference type="Proteomes" id="UP000266426"/>
    </source>
</evidence>
<feature type="binding site" evidence="8">
    <location>
        <position position="326"/>
    </location>
    <ligand>
        <name>Mn(2+)</name>
        <dbReference type="ChEBI" id="CHEBI:29035"/>
        <label>2</label>
    </ligand>
</feature>
<proteinExistence type="inferred from homology"/>
<keyword evidence="7 8" id="KW-0464">Manganese</keyword>
<comment type="catalytic activity">
    <reaction evidence="2 8">
        <text>Release of an N-terminal amino acid, preferentially leucine, but not glutamic or aspartic acids.</text>
        <dbReference type="EC" id="3.4.11.10"/>
    </reaction>
</comment>
<evidence type="ECO:0000256" key="1">
    <source>
        <dbReference type="ARBA" id="ARBA00000135"/>
    </source>
</evidence>
<dbReference type="PROSITE" id="PS00631">
    <property type="entry name" value="CYTOSOL_AP"/>
    <property type="match status" value="1"/>
</dbReference>
<dbReference type="Gene3D" id="3.40.630.10">
    <property type="entry name" value="Zn peptidases"/>
    <property type="match status" value="1"/>
</dbReference>
<dbReference type="InterPro" id="IPR011356">
    <property type="entry name" value="Leucine_aapep/pepB"/>
</dbReference>
<evidence type="ECO:0000259" key="9">
    <source>
        <dbReference type="PROSITE" id="PS00631"/>
    </source>
</evidence>